<evidence type="ECO:0000256" key="4">
    <source>
        <dbReference type="ARBA" id="ARBA00022989"/>
    </source>
</evidence>
<reference evidence="11 12" key="1">
    <citation type="journal article" date="2021" name="Int. J. Syst. Evol. Microbiol.">
        <title>Reticulibacter mediterranei gen. nov., sp. nov., within the new family Reticulibacteraceae fam. nov., and Ktedonospora formicarum gen. nov., sp. nov., Ktedonobacter robiniae sp. nov., Dictyobacter formicarum sp. nov. and Dictyobacter arantiisoli sp. nov., belonging to the class Ktedonobacteria.</title>
        <authorList>
            <person name="Yabe S."/>
            <person name="Zheng Y."/>
            <person name="Wang C.M."/>
            <person name="Sakai Y."/>
            <person name="Abe K."/>
            <person name="Yokota A."/>
            <person name="Donadio S."/>
            <person name="Cavaletti L."/>
            <person name="Monciardini P."/>
        </authorList>
    </citation>
    <scope>NUCLEOTIDE SEQUENCE [LARGE SCALE GENOMIC DNA]</scope>
    <source>
        <strain evidence="11 12">SOSP1-30</strain>
    </source>
</reference>
<evidence type="ECO:0000256" key="5">
    <source>
        <dbReference type="ARBA" id="ARBA00023136"/>
    </source>
</evidence>
<dbReference type="RefSeq" id="WP_201371154.1">
    <property type="nucleotide sequence ID" value="NZ_BNJG01000001.1"/>
</dbReference>
<dbReference type="InterPro" id="IPR025857">
    <property type="entry name" value="MacB_PCD"/>
</dbReference>
<comment type="caution">
    <text evidence="11">The sequence shown here is derived from an EMBL/GenBank/DDBJ whole genome shotgun (WGS) entry which is preliminary data.</text>
</comment>
<sequence length="458" mass="47632">MKLVIRSIRNVLRNPLRMILVVILLGTSLMFVAAMVTLSANSQQELATMHKKVGTGITVNYASNDARNAQQSGGPVISGPSTGNGNGPSLAGNGPTPIPNSAVAKIRKTQGVANVQESLARPDMERALKGSAITTPDGQQGSVPVMINGIPTDSTHFTLVGGDTPTLVSGRGFRASDANANVALMDKDVAKANNLHVGATFKLHGTTFTLIGLYTTTNQFSGSSVILPMATMQRVFGINGVDNVTLNAASYEQVEAVAARLRSSLGKAFDVVPQDAPYSNVFQALQVAQNSIQVALFVSFLIAAAVIVFAVLMLVRERTAEIAILKTIGASHLQVLRQFWTEIAALSATAAALAVLLLVTVGPLISQKFDIDASALANASAPGPNQSSGPGLIINGVTSSSTASNHLSDVHLAAATLNAQTLLIIVGVGIGLALLTSLIPTWFVSHIKPAEVLRKASH</sequence>
<dbReference type="InterPro" id="IPR050250">
    <property type="entry name" value="Macrolide_Exporter_MacB"/>
</dbReference>
<keyword evidence="5 8" id="KW-0472">Membrane</keyword>
<evidence type="ECO:0000256" key="8">
    <source>
        <dbReference type="SAM" id="Phobius"/>
    </source>
</evidence>
<keyword evidence="12" id="KW-1185">Reference proteome</keyword>
<comment type="subcellular location">
    <subcellularLocation>
        <location evidence="1">Cell membrane</location>
        <topology evidence="1">Multi-pass membrane protein</topology>
    </subcellularLocation>
</comment>
<name>A0ABQ3UP32_9CHLR</name>
<dbReference type="Proteomes" id="UP000654345">
    <property type="component" value="Unassembled WGS sequence"/>
</dbReference>
<evidence type="ECO:0000256" key="6">
    <source>
        <dbReference type="ARBA" id="ARBA00038076"/>
    </source>
</evidence>
<keyword evidence="2" id="KW-1003">Cell membrane</keyword>
<feature type="transmembrane region" description="Helical" evidence="8">
    <location>
        <begin position="343"/>
        <end position="365"/>
    </location>
</feature>
<feature type="domain" description="MacB-like periplasmic core" evidence="10">
    <location>
        <begin position="20"/>
        <end position="263"/>
    </location>
</feature>
<accession>A0ABQ3UP32</accession>
<evidence type="ECO:0000259" key="9">
    <source>
        <dbReference type="Pfam" id="PF02687"/>
    </source>
</evidence>
<evidence type="ECO:0000256" key="7">
    <source>
        <dbReference type="SAM" id="MobiDB-lite"/>
    </source>
</evidence>
<evidence type="ECO:0000256" key="3">
    <source>
        <dbReference type="ARBA" id="ARBA00022692"/>
    </source>
</evidence>
<comment type="similarity">
    <text evidence="6">Belongs to the ABC-4 integral membrane protein family.</text>
</comment>
<evidence type="ECO:0000313" key="11">
    <source>
        <dbReference type="EMBL" id="GHO54438.1"/>
    </source>
</evidence>
<dbReference type="Pfam" id="PF02687">
    <property type="entry name" value="FtsX"/>
    <property type="match status" value="1"/>
</dbReference>
<dbReference type="InterPro" id="IPR003838">
    <property type="entry name" value="ABC3_permease_C"/>
</dbReference>
<evidence type="ECO:0000256" key="2">
    <source>
        <dbReference type="ARBA" id="ARBA00022475"/>
    </source>
</evidence>
<protein>
    <submittedName>
        <fullName evidence="11">ABC transporter permease</fullName>
    </submittedName>
</protein>
<gene>
    <name evidence="11" type="primary">yijC_1</name>
    <name evidence="11" type="ORF">KSB_29130</name>
</gene>
<dbReference type="PANTHER" id="PTHR30572">
    <property type="entry name" value="MEMBRANE COMPONENT OF TRANSPORTER-RELATED"/>
    <property type="match status" value="1"/>
</dbReference>
<evidence type="ECO:0000313" key="12">
    <source>
        <dbReference type="Proteomes" id="UP000654345"/>
    </source>
</evidence>
<evidence type="ECO:0000259" key="10">
    <source>
        <dbReference type="Pfam" id="PF12704"/>
    </source>
</evidence>
<keyword evidence="3 8" id="KW-0812">Transmembrane</keyword>
<feature type="transmembrane region" description="Helical" evidence="8">
    <location>
        <begin position="20"/>
        <end position="40"/>
    </location>
</feature>
<dbReference type="PANTHER" id="PTHR30572:SF4">
    <property type="entry name" value="ABC TRANSPORTER PERMEASE YTRF"/>
    <property type="match status" value="1"/>
</dbReference>
<organism evidence="11 12">
    <name type="scientific">Ktedonobacter robiniae</name>
    <dbReference type="NCBI Taxonomy" id="2778365"/>
    <lineage>
        <taxon>Bacteria</taxon>
        <taxon>Bacillati</taxon>
        <taxon>Chloroflexota</taxon>
        <taxon>Ktedonobacteria</taxon>
        <taxon>Ktedonobacterales</taxon>
        <taxon>Ktedonobacteraceae</taxon>
        <taxon>Ktedonobacter</taxon>
    </lineage>
</organism>
<feature type="compositionally biased region" description="Low complexity" evidence="7">
    <location>
        <begin position="78"/>
        <end position="89"/>
    </location>
</feature>
<feature type="transmembrane region" description="Helical" evidence="8">
    <location>
        <begin position="294"/>
        <end position="315"/>
    </location>
</feature>
<keyword evidence="4 8" id="KW-1133">Transmembrane helix</keyword>
<proteinExistence type="inferred from homology"/>
<feature type="transmembrane region" description="Helical" evidence="8">
    <location>
        <begin position="422"/>
        <end position="445"/>
    </location>
</feature>
<feature type="region of interest" description="Disordered" evidence="7">
    <location>
        <begin position="68"/>
        <end position="100"/>
    </location>
</feature>
<feature type="domain" description="ABC3 transporter permease C-terminal" evidence="9">
    <location>
        <begin position="295"/>
        <end position="449"/>
    </location>
</feature>
<dbReference type="Pfam" id="PF12704">
    <property type="entry name" value="MacB_PCD"/>
    <property type="match status" value="1"/>
</dbReference>
<evidence type="ECO:0000256" key="1">
    <source>
        <dbReference type="ARBA" id="ARBA00004651"/>
    </source>
</evidence>
<dbReference type="EMBL" id="BNJG01000001">
    <property type="protein sequence ID" value="GHO54438.1"/>
    <property type="molecule type" value="Genomic_DNA"/>
</dbReference>